<dbReference type="STRING" id="2656787.A0A370T9W7"/>
<evidence type="ECO:0000259" key="1">
    <source>
        <dbReference type="Pfam" id="PF01612"/>
    </source>
</evidence>
<dbReference type="GO" id="GO:0006139">
    <property type="term" value="P:nucleobase-containing compound metabolic process"/>
    <property type="evidence" value="ECO:0007669"/>
    <property type="project" value="InterPro"/>
</dbReference>
<dbReference type="Pfam" id="PF01612">
    <property type="entry name" value="DNA_pol_A_exo1"/>
    <property type="match status" value="1"/>
</dbReference>
<dbReference type="InterPro" id="IPR012337">
    <property type="entry name" value="RNaseH-like_sf"/>
</dbReference>
<dbReference type="AlphaFoldDB" id="A0A370T9W7"/>
<dbReference type="PANTHER" id="PTHR43040">
    <property type="entry name" value="RIBONUCLEASE D"/>
    <property type="match status" value="1"/>
</dbReference>
<evidence type="ECO:0000313" key="3">
    <source>
        <dbReference type="Proteomes" id="UP000254866"/>
    </source>
</evidence>
<comment type="caution">
    <text evidence="2">The sequence shown here is derived from an EMBL/GenBank/DDBJ whole genome shotgun (WGS) entry which is preliminary data.</text>
</comment>
<dbReference type="SUPFAM" id="SSF53098">
    <property type="entry name" value="Ribonuclease H-like"/>
    <property type="match status" value="1"/>
</dbReference>
<accession>A0A370T9W7</accession>
<keyword evidence="3" id="KW-1185">Reference proteome</keyword>
<sequence>MAQMPEQTTPTVVDSIDSLQFLIRELINQVEPKTLYIDLEGINLSRHGTVSFLTLLVNYGGVHPDHLYLIDIHTLGSAAFNTSSTTLALNNQSKTLKDILESPTQTKVIFDVRNDSDALFSNFGIRLQGVMDLQLMENAARKGNVRGKKMVHGLAKCIKEDSNLSEDQKIKWELAKEEGRRLFAPELGGCYEVFNERPLKKEIKAYCEQDVWFLPHLYKVYRDRLGIGYSEGPNWYKAISSETAKRLEESRSETYEPQGRDKALAPVWETSQYV</sequence>
<dbReference type="InterPro" id="IPR036397">
    <property type="entry name" value="RNaseH_sf"/>
</dbReference>
<dbReference type="EMBL" id="NPIC01000015">
    <property type="protein sequence ID" value="RDL30458.1"/>
    <property type="molecule type" value="Genomic_DNA"/>
</dbReference>
<feature type="domain" description="3'-5' exonuclease" evidence="1">
    <location>
        <begin position="20"/>
        <end position="219"/>
    </location>
</feature>
<protein>
    <recommendedName>
        <fullName evidence="1">3'-5' exonuclease domain-containing protein</fullName>
    </recommendedName>
</protein>
<gene>
    <name evidence="2" type="ORF">BP5553_10336</name>
</gene>
<dbReference type="PANTHER" id="PTHR43040:SF1">
    <property type="entry name" value="RIBONUCLEASE D"/>
    <property type="match status" value="1"/>
</dbReference>
<dbReference type="Proteomes" id="UP000254866">
    <property type="component" value="Unassembled WGS sequence"/>
</dbReference>
<dbReference type="Gene3D" id="3.30.420.10">
    <property type="entry name" value="Ribonuclease H-like superfamily/Ribonuclease H"/>
    <property type="match status" value="1"/>
</dbReference>
<dbReference type="OrthoDB" id="26838at2759"/>
<name>A0A370T9W7_9HELO</name>
<dbReference type="RefSeq" id="XP_031864983.1">
    <property type="nucleotide sequence ID" value="XM_032018959.1"/>
</dbReference>
<reference evidence="2 3" key="1">
    <citation type="journal article" date="2018" name="IMA Fungus">
        <title>IMA Genome-F 9: Draft genome sequence of Annulohypoxylon stygium, Aspergillus mulundensis, Berkeleyomyces basicola (syn. Thielaviopsis basicola), Ceratocystis smalleyi, two Cercospora beticola strains, Coleophoma cylindrospora, Fusarium fracticaudum, Phialophora cf. hyalina, and Morchella septimelata.</title>
        <authorList>
            <person name="Wingfield B.D."/>
            <person name="Bills G.F."/>
            <person name="Dong Y."/>
            <person name="Huang W."/>
            <person name="Nel W.J."/>
            <person name="Swalarsk-Parry B.S."/>
            <person name="Vaghefi N."/>
            <person name="Wilken P.M."/>
            <person name="An Z."/>
            <person name="de Beer Z.W."/>
            <person name="De Vos L."/>
            <person name="Chen L."/>
            <person name="Duong T.A."/>
            <person name="Gao Y."/>
            <person name="Hammerbacher A."/>
            <person name="Kikkert J.R."/>
            <person name="Li Y."/>
            <person name="Li H."/>
            <person name="Li K."/>
            <person name="Li Q."/>
            <person name="Liu X."/>
            <person name="Ma X."/>
            <person name="Naidoo K."/>
            <person name="Pethybridge S.J."/>
            <person name="Sun J."/>
            <person name="Steenkamp E.T."/>
            <person name="van der Nest M.A."/>
            <person name="van Wyk S."/>
            <person name="Wingfield M.J."/>
            <person name="Xiong C."/>
            <person name="Yue Q."/>
            <person name="Zhang X."/>
        </authorList>
    </citation>
    <scope>NUCLEOTIDE SEQUENCE [LARGE SCALE GENOMIC DNA]</scope>
    <source>
        <strain evidence="2 3">BP 5553</strain>
    </source>
</reference>
<organism evidence="2 3">
    <name type="scientific">Venustampulla echinocandica</name>
    <dbReference type="NCBI Taxonomy" id="2656787"/>
    <lineage>
        <taxon>Eukaryota</taxon>
        <taxon>Fungi</taxon>
        <taxon>Dikarya</taxon>
        <taxon>Ascomycota</taxon>
        <taxon>Pezizomycotina</taxon>
        <taxon>Leotiomycetes</taxon>
        <taxon>Helotiales</taxon>
        <taxon>Pleuroascaceae</taxon>
        <taxon>Venustampulla</taxon>
    </lineage>
</organism>
<dbReference type="GO" id="GO:0003676">
    <property type="term" value="F:nucleic acid binding"/>
    <property type="evidence" value="ECO:0007669"/>
    <property type="project" value="InterPro"/>
</dbReference>
<dbReference type="GeneID" id="43603185"/>
<dbReference type="InterPro" id="IPR002562">
    <property type="entry name" value="3'-5'_exonuclease_dom"/>
</dbReference>
<proteinExistence type="predicted"/>
<evidence type="ECO:0000313" key="2">
    <source>
        <dbReference type="EMBL" id="RDL30458.1"/>
    </source>
</evidence>
<dbReference type="GO" id="GO:0008408">
    <property type="term" value="F:3'-5' exonuclease activity"/>
    <property type="evidence" value="ECO:0007669"/>
    <property type="project" value="InterPro"/>
</dbReference>